<name>A0A1D1VGH0_RAMVA</name>
<dbReference type="PROSITE" id="PS50089">
    <property type="entry name" value="ZF_RING_2"/>
    <property type="match status" value="1"/>
</dbReference>
<dbReference type="SUPFAM" id="SSF57850">
    <property type="entry name" value="RING/U-box"/>
    <property type="match status" value="1"/>
</dbReference>
<keyword evidence="6" id="KW-1185">Reference proteome</keyword>
<keyword evidence="1 3" id="KW-0479">Metal-binding</keyword>
<dbReference type="GO" id="GO:0008270">
    <property type="term" value="F:zinc ion binding"/>
    <property type="evidence" value="ECO:0007669"/>
    <property type="project" value="UniProtKB-KW"/>
</dbReference>
<sequence length="74" mass="8049">MKISLSNIFARIVDCVVCLSERATASFILCGLMYTCPACAETVLQSDSPKCPTCRGEIEGEGLRAYKDEVRSVV</sequence>
<dbReference type="Pfam" id="PF13920">
    <property type="entry name" value="zf-C3HC4_3"/>
    <property type="match status" value="1"/>
</dbReference>
<keyword evidence="2" id="KW-0862">Zinc</keyword>
<dbReference type="InterPro" id="IPR001841">
    <property type="entry name" value="Znf_RING"/>
</dbReference>
<dbReference type="Gene3D" id="3.30.40.10">
    <property type="entry name" value="Zinc/RING finger domain, C3HC4 (zinc finger)"/>
    <property type="match status" value="1"/>
</dbReference>
<gene>
    <name evidence="5" type="primary">RvY_11547-1</name>
    <name evidence="5" type="synonym">RvY_11547.1</name>
    <name evidence="5" type="ORF">RvY_11547</name>
</gene>
<dbReference type="GO" id="GO:0004842">
    <property type="term" value="F:ubiquitin-protein transferase activity"/>
    <property type="evidence" value="ECO:0007669"/>
    <property type="project" value="InterPro"/>
</dbReference>
<dbReference type="PANTHER" id="PTHR47355:SF1">
    <property type="entry name" value="E3 UBIQUITIN-PROTEIN LIGASE SPL2"/>
    <property type="match status" value="1"/>
</dbReference>
<dbReference type="AlphaFoldDB" id="A0A1D1VGH0"/>
<evidence type="ECO:0000256" key="3">
    <source>
        <dbReference type="PROSITE-ProRule" id="PRU00175"/>
    </source>
</evidence>
<dbReference type="InterPro" id="IPR044247">
    <property type="entry name" value="SPL2-like"/>
</dbReference>
<dbReference type="EMBL" id="BDGG01000006">
    <property type="protein sequence ID" value="GAV00745.1"/>
    <property type="molecule type" value="Genomic_DNA"/>
</dbReference>
<proteinExistence type="predicted"/>
<evidence type="ECO:0000259" key="4">
    <source>
        <dbReference type="PROSITE" id="PS50089"/>
    </source>
</evidence>
<feature type="domain" description="RING-type" evidence="4">
    <location>
        <begin position="15"/>
        <end position="55"/>
    </location>
</feature>
<evidence type="ECO:0000256" key="1">
    <source>
        <dbReference type="ARBA" id="ARBA00022771"/>
    </source>
</evidence>
<keyword evidence="1 3" id="KW-0863">Zinc-finger</keyword>
<protein>
    <recommendedName>
        <fullName evidence="4">RING-type domain-containing protein</fullName>
    </recommendedName>
</protein>
<evidence type="ECO:0000256" key="2">
    <source>
        <dbReference type="ARBA" id="ARBA00022833"/>
    </source>
</evidence>
<dbReference type="Proteomes" id="UP000186922">
    <property type="component" value="Unassembled WGS sequence"/>
</dbReference>
<evidence type="ECO:0000313" key="5">
    <source>
        <dbReference type="EMBL" id="GAV00745.1"/>
    </source>
</evidence>
<dbReference type="PANTHER" id="PTHR47355">
    <property type="entry name" value="E3 UBIQUITIN-PROTEIN LIGASE SPL2"/>
    <property type="match status" value="1"/>
</dbReference>
<comment type="caution">
    <text evidence="5">The sequence shown here is derived from an EMBL/GenBank/DDBJ whole genome shotgun (WGS) entry which is preliminary data.</text>
</comment>
<accession>A0A1D1VGH0</accession>
<organism evidence="5 6">
    <name type="scientific">Ramazzottius varieornatus</name>
    <name type="common">Water bear</name>
    <name type="synonym">Tardigrade</name>
    <dbReference type="NCBI Taxonomy" id="947166"/>
    <lineage>
        <taxon>Eukaryota</taxon>
        <taxon>Metazoa</taxon>
        <taxon>Ecdysozoa</taxon>
        <taxon>Tardigrada</taxon>
        <taxon>Eutardigrada</taxon>
        <taxon>Parachela</taxon>
        <taxon>Hypsibioidea</taxon>
        <taxon>Ramazzottiidae</taxon>
        <taxon>Ramazzottius</taxon>
    </lineage>
</organism>
<evidence type="ECO:0000313" key="6">
    <source>
        <dbReference type="Proteomes" id="UP000186922"/>
    </source>
</evidence>
<dbReference type="InterPro" id="IPR013083">
    <property type="entry name" value="Znf_RING/FYVE/PHD"/>
</dbReference>
<reference evidence="5 6" key="1">
    <citation type="journal article" date="2016" name="Nat. Commun.">
        <title>Extremotolerant tardigrade genome and improved radiotolerance of human cultured cells by tardigrade-unique protein.</title>
        <authorList>
            <person name="Hashimoto T."/>
            <person name="Horikawa D.D."/>
            <person name="Saito Y."/>
            <person name="Kuwahara H."/>
            <person name="Kozuka-Hata H."/>
            <person name="Shin-I T."/>
            <person name="Minakuchi Y."/>
            <person name="Ohishi K."/>
            <person name="Motoyama A."/>
            <person name="Aizu T."/>
            <person name="Enomoto A."/>
            <person name="Kondo K."/>
            <person name="Tanaka S."/>
            <person name="Hara Y."/>
            <person name="Koshikawa S."/>
            <person name="Sagara H."/>
            <person name="Miura T."/>
            <person name="Yokobori S."/>
            <person name="Miyagawa K."/>
            <person name="Suzuki Y."/>
            <person name="Kubo T."/>
            <person name="Oyama M."/>
            <person name="Kohara Y."/>
            <person name="Fujiyama A."/>
            <person name="Arakawa K."/>
            <person name="Katayama T."/>
            <person name="Toyoda A."/>
            <person name="Kunieda T."/>
        </authorList>
    </citation>
    <scope>NUCLEOTIDE SEQUENCE [LARGE SCALE GENOMIC DNA]</scope>
    <source>
        <strain evidence="5 6">YOKOZUNA-1</strain>
    </source>
</reference>